<accession>X1VUU5</accession>
<evidence type="ECO:0000313" key="2">
    <source>
        <dbReference type="EMBL" id="GAJ25072.1"/>
    </source>
</evidence>
<comment type="caution">
    <text evidence="2">The sequence shown here is derived from an EMBL/GenBank/DDBJ whole genome shotgun (WGS) entry which is preliminary data.</text>
</comment>
<dbReference type="AlphaFoldDB" id="X1VUU5"/>
<sequence length="77" mass="9048">MSEVIDQESYWRITAMNNPYAIARELTEQTRIQSMTESIPRGEEVAGYCNGSLTWETHYLKPDYFLALFYDDTKEKT</sequence>
<reference evidence="2" key="1">
    <citation type="journal article" date="2014" name="Front. Microbiol.">
        <title>High frequency of phylogenetically diverse reductive dehalogenase-homologous genes in deep subseafloor sedimentary metagenomes.</title>
        <authorList>
            <person name="Kawai M."/>
            <person name="Futagami T."/>
            <person name="Toyoda A."/>
            <person name="Takaki Y."/>
            <person name="Nishi S."/>
            <person name="Hori S."/>
            <person name="Arai W."/>
            <person name="Tsubouchi T."/>
            <person name="Morono Y."/>
            <person name="Uchiyama I."/>
            <person name="Ito T."/>
            <person name="Fujiyama A."/>
            <person name="Inagaki F."/>
            <person name="Takami H."/>
        </authorList>
    </citation>
    <scope>NUCLEOTIDE SEQUENCE</scope>
    <source>
        <strain evidence="2">Expedition CK06-06</strain>
    </source>
</reference>
<organism evidence="2">
    <name type="scientific">marine sediment metagenome</name>
    <dbReference type="NCBI Taxonomy" id="412755"/>
    <lineage>
        <taxon>unclassified sequences</taxon>
        <taxon>metagenomes</taxon>
        <taxon>ecological metagenomes</taxon>
    </lineage>
</organism>
<evidence type="ECO:0000313" key="1">
    <source>
        <dbReference type="EMBL" id="GAJ03670.1"/>
    </source>
</evidence>
<name>X1VUU5_9ZZZZ</name>
<dbReference type="EMBL" id="BARW01036289">
    <property type="protein sequence ID" value="GAJ25072.1"/>
    <property type="molecule type" value="Genomic_DNA"/>
</dbReference>
<dbReference type="EMBL" id="BARW01030185">
    <property type="protein sequence ID" value="GAJ03670.1"/>
    <property type="molecule type" value="Genomic_DNA"/>
</dbReference>
<feature type="non-terminal residue" evidence="2">
    <location>
        <position position="77"/>
    </location>
</feature>
<proteinExistence type="predicted"/>
<protein>
    <submittedName>
        <fullName evidence="2">Uncharacterized protein</fullName>
    </submittedName>
</protein>
<gene>
    <name evidence="1" type="ORF">S12H4_48320</name>
    <name evidence="2" type="ORF">S12H4_56370</name>
</gene>